<organism evidence="1 2">
    <name type="scientific">Carboxylicivirga sediminis</name>
    <dbReference type="NCBI Taxonomy" id="2006564"/>
    <lineage>
        <taxon>Bacteria</taxon>
        <taxon>Pseudomonadati</taxon>
        <taxon>Bacteroidota</taxon>
        <taxon>Bacteroidia</taxon>
        <taxon>Marinilabiliales</taxon>
        <taxon>Marinilabiliaceae</taxon>
        <taxon>Carboxylicivirga</taxon>
    </lineage>
</organism>
<accession>A0A941F3Z3</accession>
<dbReference type="AlphaFoldDB" id="A0A941F3Z3"/>
<sequence length="72" mass="8574">MSKRLNSTRKTNYQEDQLLFILMSYQFDVDRTKKLIVTPEDYAPLNLKQIGLELTGIFRHLKKMGWFIPQVL</sequence>
<dbReference type="RefSeq" id="WP_212190551.1">
    <property type="nucleotide sequence ID" value="NZ_JAGTAR010000014.1"/>
</dbReference>
<dbReference type="Proteomes" id="UP000679220">
    <property type="component" value="Unassembled WGS sequence"/>
</dbReference>
<reference evidence="1" key="1">
    <citation type="journal article" date="2018" name="Int. J. Syst. Evol. Microbiol.">
        <title>Carboxylicivirga sediminis sp. nov., isolated from coastal sediment.</title>
        <authorList>
            <person name="Wang F.Q."/>
            <person name="Ren L.H."/>
            <person name="Zou R.J."/>
            <person name="Sun Y.Z."/>
            <person name="Liu X.J."/>
            <person name="Jiang F."/>
            <person name="Liu L.J."/>
        </authorList>
    </citation>
    <scope>NUCLEOTIDE SEQUENCE</scope>
    <source>
        <strain evidence="1">JR1</strain>
    </source>
</reference>
<gene>
    <name evidence="1" type="ORF">KDU71_10430</name>
</gene>
<protein>
    <submittedName>
        <fullName evidence="1">Uncharacterized protein</fullName>
    </submittedName>
</protein>
<comment type="caution">
    <text evidence="1">The sequence shown here is derived from an EMBL/GenBank/DDBJ whole genome shotgun (WGS) entry which is preliminary data.</text>
</comment>
<name>A0A941F3Z3_9BACT</name>
<evidence type="ECO:0000313" key="2">
    <source>
        <dbReference type="Proteomes" id="UP000679220"/>
    </source>
</evidence>
<evidence type="ECO:0000313" key="1">
    <source>
        <dbReference type="EMBL" id="MBR8535974.1"/>
    </source>
</evidence>
<keyword evidence="2" id="KW-1185">Reference proteome</keyword>
<dbReference type="EMBL" id="JAGTAR010000014">
    <property type="protein sequence ID" value="MBR8535974.1"/>
    <property type="molecule type" value="Genomic_DNA"/>
</dbReference>
<reference evidence="1" key="2">
    <citation type="submission" date="2021-04" db="EMBL/GenBank/DDBJ databases">
        <authorList>
            <person name="Zhang T."/>
            <person name="Zhang Y."/>
            <person name="Lu D."/>
            <person name="Zuo D."/>
            <person name="Du Z."/>
        </authorList>
    </citation>
    <scope>NUCLEOTIDE SEQUENCE</scope>
    <source>
        <strain evidence="1">JR1</strain>
    </source>
</reference>
<proteinExistence type="predicted"/>